<evidence type="ECO:0000313" key="1">
    <source>
        <dbReference type="EMBL" id="AGZ39742.1"/>
    </source>
</evidence>
<gene>
    <name evidence="1" type="ORF">AFR_07265</name>
</gene>
<dbReference type="AlphaFoldDB" id="U5VSF1"/>
<accession>U5VSF1</accession>
<evidence type="ECO:0000313" key="2">
    <source>
        <dbReference type="Proteomes" id="UP000017746"/>
    </source>
</evidence>
<dbReference type="eggNOG" id="ENOG502ZTAF">
    <property type="taxonomic scope" value="Bacteria"/>
</dbReference>
<dbReference type="KEGG" id="afs:AFR_07265"/>
<organism evidence="1 2">
    <name type="scientific">Actinoplanes friuliensis DSM 7358</name>
    <dbReference type="NCBI Taxonomy" id="1246995"/>
    <lineage>
        <taxon>Bacteria</taxon>
        <taxon>Bacillati</taxon>
        <taxon>Actinomycetota</taxon>
        <taxon>Actinomycetes</taxon>
        <taxon>Micromonosporales</taxon>
        <taxon>Micromonosporaceae</taxon>
        <taxon>Actinoplanes</taxon>
    </lineage>
</organism>
<dbReference type="Proteomes" id="UP000017746">
    <property type="component" value="Chromosome"/>
</dbReference>
<dbReference type="EMBL" id="CP006272">
    <property type="protein sequence ID" value="AGZ39742.1"/>
    <property type="molecule type" value="Genomic_DNA"/>
</dbReference>
<dbReference type="STRING" id="1246995.AFR_07265"/>
<dbReference type="PATRIC" id="fig|1246995.3.peg.1483"/>
<sequence length="85" mass="9760">MLVVMDDDRDLEFEVGELLYDLCVRLGFCLPPEANRRLVEAPPAGVDAFTDAVFEAEGMGDMSYTDLRRQVRAVVDQHMSRWPRR</sequence>
<dbReference type="HOGENOM" id="CLU_191949_0_0_11"/>
<proteinExistence type="predicted"/>
<keyword evidence="2" id="KW-1185">Reference proteome</keyword>
<name>U5VSF1_9ACTN</name>
<protein>
    <submittedName>
        <fullName evidence="1">Uncharacterized protein</fullName>
    </submittedName>
</protein>
<reference evidence="1 2" key="1">
    <citation type="journal article" date="2014" name="J. Biotechnol.">
        <title>Complete genome sequence of the actinobacterium Actinoplanes friuliensis HAG 010964, producer of the lipopeptide antibiotic friulimycin.</title>
        <authorList>
            <person name="Ruckert C."/>
            <person name="Szczepanowski R."/>
            <person name="Albersmeier A."/>
            <person name="Goesmann A."/>
            <person name="Fischer N."/>
            <person name="Steinkamper A."/>
            <person name="Puhler A."/>
            <person name="Biener R."/>
            <person name="Schwartz D."/>
            <person name="Kalinowski J."/>
        </authorList>
    </citation>
    <scope>NUCLEOTIDE SEQUENCE [LARGE SCALE GENOMIC DNA]</scope>
    <source>
        <strain evidence="1 2">DSM 7358</strain>
    </source>
</reference>